<keyword evidence="3 11" id="KW-0639">Primosome</keyword>
<evidence type="ECO:0000256" key="7">
    <source>
        <dbReference type="ARBA" id="ARBA00022723"/>
    </source>
</evidence>
<dbReference type="EMBL" id="JACQPB010000039">
    <property type="protein sequence ID" value="MBI4210634.1"/>
    <property type="molecule type" value="Genomic_DNA"/>
</dbReference>
<keyword evidence="9 11" id="KW-0804">Transcription</keyword>
<evidence type="ECO:0000313" key="15">
    <source>
        <dbReference type="Proteomes" id="UP000732298"/>
    </source>
</evidence>
<keyword evidence="5 11" id="KW-0548">Nucleotidyltransferase</keyword>
<comment type="function">
    <text evidence="11">Catalytic subunit of DNA primase, an RNA polymerase that catalyzes the synthesis of short RNA molecules used as primers for DNA polymerase during DNA replication. The small subunit contains the primase catalytic core and has DNA synthesis activity on its own. Binding to the large subunit stabilizes and modulates the activity, increasing the rate of DNA synthesis while decreasing the length of the DNA fragments, and conferring RNA synthesis capability. The DNA polymerase activity may enable DNA primase to also catalyze primer extension after primer synthesis. May also play a role in DNA repair.</text>
</comment>
<feature type="active site" evidence="11">
    <location>
        <position position="334"/>
    </location>
</feature>
<reference evidence="14" key="1">
    <citation type="submission" date="2020-07" db="EMBL/GenBank/DDBJ databases">
        <title>Huge and variable diversity of episymbiotic CPR bacteria and DPANN archaea in groundwater ecosystems.</title>
        <authorList>
            <person name="He C.Y."/>
            <person name="Keren R."/>
            <person name="Whittaker M."/>
            <person name="Farag I.F."/>
            <person name="Doudna J."/>
            <person name="Cate J.H.D."/>
            <person name="Banfield J.F."/>
        </authorList>
    </citation>
    <scope>NUCLEOTIDE SEQUENCE</scope>
    <source>
        <strain evidence="14">NC_groundwater_1296_Ag_S-0.2um_52_80</strain>
    </source>
</reference>
<dbReference type="Pfam" id="PF01896">
    <property type="entry name" value="DNA_primase_S"/>
    <property type="match status" value="1"/>
</dbReference>
<comment type="cofactor">
    <cofactor evidence="11">
        <name>Mg(2+)</name>
        <dbReference type="ChEBI" id="CHEBI:18420"/>
    </cofactor>
    <cofactor evidence="11">
        <name>Mn(2+)</name>
        <dbReference type="ChEBI" id="CHEBI:29035"/>
    </cofactor>
</comment>
<dbReference type="InterPro" id="IPR023639">
    <property type="entry name" value="DNA_primase_ssu_PriS"/>
</dbReference>
<comment type="function">
    <text evidence="13">RNA polymerase that catalyzes the synthesis of short RNA molecules used as primers for DNA polymerase during DNA replication.</text>
</comment>
<gene>
    <name evidence="11" type="primary">priS</name>
    <name evidence="14" type="ORF">HY544_03965</name>
</gene>
<protein>
    <recommendedName>
        <fullName evidence="11">DNA primase small subunit PriS</fullName>
        <ecNumber evidence="11">2.7.7.-</ecNumber>
    </recommendedName>
</protein>
<dbReference type="Gene3D" id="3.90.920.10">
    <property type="entry name" value="DNA primase, PRIM domain"/>
    <property type="match status" value="1"/>
</dbReference>
<evidence type="ECO:0000256" key="2">
    <source>
        <dbReference type="ARBA" id="ARBA00022478"/>
    </source>
</evidence>
<dbReference type="Proteomes" id="UP000732298">
    <property type="component" value="Unassembled WGS sequence"/>
</dbReference>
<organism evidence="14 15">
    <name type="scientific">Candidatus Iainarchaeum sp</name>
    <dbReference type="NCBI Taxonomy" id="3101447"/>
    <lineage>
        <taxon>Archaea</taxon>
        <taxon>Candidatus Iainarchaeota</taxon>
        <taxon>Candidatus Iainarchaeia</taxon>
        <taxon>Candidatus Iainarchaeales</taxon>
        <taxon>Candidatus Iainarchaeaceae</taxon>
        <taxon>Candidatus Iainarchaeum</taxon>
    </lineage>
</organism>
<evidence type="ECO:0000256" key="8">
    <source>
        <dbReference type="ARBA" id="ARBA00022842"/>
    </source>
</evidence>
<evidence type="ECO:0000256" key="1">
    <source>
        <dbReference type="ARBA" id="ARBA00009762"/>
    </source>
</evidence>
<sequence>MGAEVFLRGLLRGFYSSREINSVPDVSMREFGIGDFGRKISARHLSFRSHAEMNSFLREKAPFYISYSCARYELPSARPMEAKRMLGADLIYEFDADELPTDCKKSHDSWKCRSESCGASGAGRALRCSKCGSAADVEEWVCPECLGEAKRQSLRLISFLQDDFGLSGGIAVNFSGSKGFHIHVRSGEVQGLSRSARLELLDYLTATGLDMDSLGFSYVAGRGKENRESGFFVCPKKSGASGWAKRILAEFERVFESGDASRLGLMGGIRESSAKKLLKEKHRILSHMDKGLLAFSTKEVPTNRFWKSCMACIVADLKVEPTLRKTNMDTLEVDRQTSVDINKIVRVPGTIHGSTGLLAEEVAVDGLKGFAPLDECLALPSGDVSLASAVAPRFYLGGKFFGPFGGEGAVLPAFAAFYLLARGSASLSGVSGSGVAVPGGV</sequence>
<keyword evidence="7 11" id="KW-0479">Metal-binding</keyword>
<dbReference type="EC" id="2.7.7.-" evidence="11"/>
<evidence type="ECO:0000256" key="4">
    <source>
        <dbReference type="ARBA" id="ARBA00022679"/>
    </source>
</evidence>
<dbReference type="AlphaFoldDB" id="A0A8T3YJD6"/>
<dbReference type="GO" id="GO:0046872">
    <property type="term" value="F:metal ion binding"/>
    <property type="evidence" value="ECO:0007669"/>
    <property type="project" value="UniProtKB-KW"/>
</dbReference>
<keyword evidence="2 11" id="KW-0240">DNA-directed RNA polymerase</keyword>
<evidence type="ECO:0000256" key="5">
    <source>
        <dbReference type="ARBA" id="ARBA00022695"/>
    </source>
</evidence>
<evidence type="ECO:0000256" key="6">
    <source>
        <dbReference type="ARBA" id="ARBA00022705"/>
    </source>
</evidence>
<comment type="subunit">
    <text evidence="11">Heterodimer of a small subunit (PriS) and a large subunit (PriL).</text>
</comment>
<proteinExistence type="inferred from homology"/>
<evidence type="ECO:0000256" key="3">
    <source>
        <dbReference type="ARBA" id="ARBA00022515"/>
    </source>
</evidence>
<keyword evidence="10 11" id="KW-0464">Manganese</keyword>
<feature type="active site" evidence="11">
    <location>
        <position position="95"/>
    </location>
</feature>
<comment type="caution">
    <text evidence="11">Lacks conserved residue(s) required for the propagation of feature annotation.</text>
</comment>
<keyword evidence="6 11" id="KW-0235">DNA replication</keyword>
<dbReference type="GO" id="GO:0000428">
    <property type="term" value="C:DNA-directed RNA polymerase complex"/>
    <property type="evidence" value="ECO:0007669"/>
    <property type="project" value="UniProtKB-KW"/>
</dbReference>
<name>A0A8T3YJD6_9ARCH</name>
<evidence type="ECO:0000313" key="14">
    <source>
        <dbReference type="EMBL" id="MBI4210634.1"/>
    </source>
</evidence>
<dbReference type="PANTHER" id="PTHR10536">
    <property type="entry name" value="DNA PRIMASE SMALL SUBUNIT"/>
    <property type="match status" value="1"/>
</dbReference>
<dbReference type="SUPFAM" id="SSF56747">
    <property type="entry name" value="Prim-pol domain"/>
    <property type="match status" value="1"/>
</dbReference>
<evidence type="ECO:0000256" key="10">
    <source>
        <dbReference type="ARBA" id="ARBA00023211"/>
    </source>
</evidence>
<comment type="similarity">
    <text evidence="1 11 12">Belongs to the eukaryotic-type primase small subunit family.</text>
</comment>
<dbReference type="HAMAP" id="MF_00700">
    <property type="entry name" value="DNA_primase_sml_arc"/>
    <property type="match status" value="1"/>
</dbReference>
<evidence type="ECO:0000256" key="11">
    <source>
        <dbReference type="HAMAP-Rule" id="MF_00700"/>
    </source>
</evidence>
<dbReference type="GO" id="GO:0003899">
    <property type="term" value="F:DNA-directed RNA polymerase activity"/>
    <property type="evidence" value="ECO:0007669"/>
    <property type="project" value="UniProtKB-UniRule"/>
</dbReference>
<comment type="caution">
    <text evidence="14">The sequence shown here is derived from an EMBL/GenBank/DDBJ whole genome shotgun (WGS) entry which is preliminary data.</text>
</comment>
<dbReference type="GO" id="GO:0006269">
    <property type="term" value="P:DNA replication, synthesis of primer"/>
    <property type="evidence" value="ECO:0007669"/>
    <property type="project" value="UniProtKB-UniRule"/>
</dbReference>
<keyword evidence="8 11" id="KW-0460">Magnesium</keyword>
<dbReference type="InterPro" id="IPR002755">
    <property type="entry name" value="DNA_primase_S"/>
</dbReference>
<accession>A0A8T3YJD6</accession>
<evidence type="ECO:0000256" key="9">
    <source>
        <dbReference type="ARBA" id="ARBA00023163"/>
    </source>
</evidence>
<keyword evidence="4 11" id="KW-0808">Transferase</keyword>
<dbReference type="GO" id="GO:1990077">
    <property type="term" value="C:primosome complex"/>
    <property type="evidence" value="ECO:0007669"/>
    <property type="project" value="UniProtKB-KW"/>
</dbReference>
<evidence type="ECO:0000256" key="13">
    <source>
        <dbReference type="RuleBase" id="RU004224"/>
    </source>
</evidence>
<evidence type="ECO:0000256" key="12">
    <source>
        <dbReference type="RuleBase" id="RU003514"/>
    </source>
</evidence>